<evidence type="ECO:0000256" key="15">
    <source>
        <dbReference type="ARBA" id="ARBA00023128"/>
    </source>
</evidence>
<feature type="transmembrane region" description="Helical" evidence="19">
    <location>
        <begin position="63"/>
        <end position="87"/>
    </location>
</feature>
<evidence type="ECO:0000256" key="9">
    <source>
        <dbReference type="ARBA" id="ARBA00022792"/>
    </source>
</evidence>
<keyword evidence="13 19" id="KW-1133">Transmembrane helix</keyword>
<comment type="subunit">
    <text evidence="3">Component of the cytochrome c oxidase (complex IV, CIV), a multisubunit enzyme composed of a catalytic core of 3 subunits and several supernumerary subunits. The complex exists as a monomer or a dimer and forms supercomplexes (SCs) in the inner mitochondrial membrane with ubiquinol-cytochrome c oxidoreductase (cytochrome b-c1 complex, complex III, CIII).</text>
</comment>
<dbReference type="SUPFAM" id="SSF49503">
    <property type="entry name" value="Cupredoxins"/>
    <property type="match status" value="1"/>
</dbReference>
<gene>
    <name evidence="22" type="primary">cox2</name>
</gene>
<dbReference type="InterPro" id="IPR011759">
    <property type="entry name" value="Cyt_c_oxidase_su2_TM_dom"/>
</dbReference>
<evidence type="ECO:0000256" key="7">
    <source>
        <dbReference type="ARBA" id="ARBA00022692"/>
    </source>
</evidence>
<dbReference type="AlphaFoldDB" id="A0A0U2SC01"/>
<dbReference type="GO" id="GO:0005743">
    <property type="term" value="C:mitochondrial inner membrane"/>
    <property type="evidence" value="ECO:0007669"/>
    <property type="project" value="UniProtKB-SubCell"/>
</dbReference>
<comment type="cofactor">
    <cofactor evidence="18">
        <name>Cu cation</name>
        <dbReference type="ChEBI" id="CHEBI:23378"/>
    </cofactor>
    <text evidence="18">Binds a copper A center.</text>
</comment>
<dbReference type="GO" id="GO:0042773">
    <property type="term" value="P:ATP synthesis coupled electron transport"/>
    <property type="evidence" value="ECO:0007669"/>
    <property type="project" value="TreeGrafter"/>
</dbReference>
<keyword evidence="12 18" id="KW-0249">Electron transport</keyword>
<dbReference type="Gene3D" id="2.60.40.420">
    <property type="entry name" value="Cupredoxins - blue copper proteins"/>
    <property type="match status" value="1"/>
</dbReference>
<evidence type="ECO:0000259" key="20">
    <source>
        <dbReference type="PROSITE" id="PS50857"/>
    </source>
</evidence>
<evidence type="ECO:0000256" key="11">
    <source>
        <dbReference type="ARBA" id="ARBA00022967"/>
    </source>
</evidence>
<dbReference type="Pfam" id="PF02790">
    <property type="entry name" value="COX2_TM"/>
    <property type="match status" value="1"/>
</dbReference>
<evidence type="ECO:0000256" key="19">
    <source>
        <dbReference type="SAM" id="Phobius"/>
    </source>
</evidence>
<geneLocation type="mitochondrion" evidence="22"/>
<evidence type="ECO:0000256" key="18">
    <source>
        <dbReference type="RuleBase" id="RU000457"/>
    </source>
</evidence>
<accession>A0A0U2SC01</accession>
<keyword evidence="8 18" id="KW-0479">Metal-binding</keyword>
<evidence type="ECO:0000256" key="6">
    <source>
        <dbReference type="ARBA" id="ARBA00022660"/>
    </source>
</evidence>
<feature type="domain" description="Cytochrome oxidase subunit II copper A binding" evidence="20">
    <location>
        <begin position="92"/>
        <end position="225"/>
    </location>
</feature>
<keyword evidence="10" id="KW-0460">Magnesium</keyword>
<comment type="subcellular location">
    <subcellularLocation>
        <location evidence="1 18">Mitochondrion inner membrane</location>
        <topology evidence="1 18">Multi-pass membrane protein</topology>
    </subcellularLocation>
</comment>
<dbReference type="EMBL" id="KT876876">
    <property type="protein sequence ID" value="ALT58524.1"/>
    <property type="molecule type" value="Genomic_DNA"/>
</dbReference>
<dbReference type="InterPro" id="IPR002429">
    <property type="entry name" value="CcO_II-like_C"/>
</dbReference>
<evidence type="ECO:0000256" key="4">
    <source>
        <dbReference type="ARBA" id="ARBA00015946"/>
    </source>
</evidence>
<comment type="similarity">
    <text evidence="2 18">Belongs to the cytochrome c oxidase subunit 2 family.</text>
</comment>
<evidence type="ECO:0000256" key="14">
    <source>
        <dbReference type="ARBA" id="ARBA00023008"/>
    </source>
</evidence>
<sequence>MATWSNLNLQNSSSPLMEHLLFFHDNSMMIIFLISNYVLYMIIINMKNKFYNFNLLENQNIEFIWTIIPSFFLLMIAFPSLHMLYLMDETNNPNLTLKIMGHQWYWSYEYTDFKNIEFDSFMVNDNNSASSGFRLLDVDNRIIIPMNIQIRSLISSLDTIHAWTVPSLGVKTDAIPGRLNQLNFLINRPGLFYGQCSEICGTNHSFMPICIESINLNFFFKWIKSF</sequence>
<evidence type="ECO:0000256" key="8">
    <source>
        <dbReference type="ARBA" id="ARBA00022723"/>
    </source>
</evidence>
<evidence type="ECO:0000256" key="12">
    <source>
        <dbReference type="ARBA" id="ARBA00022982"/>
    </source>
</evidence>
<dbReference type="SUPFAM" id="SSF81464">
    <property type="entry name" value="Cytochrome c oxidase subunit II-like, transmembrane region"/>
    <property type="match status" value="1"/>
</dbReference>
<name>A0A0U2SC01_9NEOP</name>
<dbReference type="GO" id="GO:0005507">
    <property type="term" value="F:copper ion binding"/>
    <property type="evidence" value="ECO:0007669"/>
    <property type="project" value="InterPro"/>
</dbReference>
<dbReference type="Gene3D" id="1.10.287.90">
    <property type="match status" value="1"/>
</dbReference>
<dbReference type="PANTHER" id="PTHR22888">
    <property type="entry name" value="CYTOCHROME C OXIDASE, SUBUNIT II"/>
    <property type="match status" value="1"/>
</dbReference>
<keyword evidence="7 18" id="KW-0812">Transmembrane</keyword>
<evidence type="ECO:0000256" key="17">
    <source>
        <dbReference type="ARBA" id="ARBA00049512"/>
    </source>
</evidence>
<evidence type="ECO:0000256" key="5">
    <source>
        <dbReference type="ARBA" id="ARBA00022448"/>
    </source>
</evidence>
<organism evidence="22">
    <name type="scientific">Hydropsyche pellucidula</name>
    <dbReference type="NCBI Taxonomy" id="869943"/>
    <lineage>
        <taxon>Eukaryota</taxon>
        <taxon>Metazoa</taxon>
        <taxon>Ecdysozoa</taxon>
        <taxon>Arthropoda</taxon>
        <taxon>Hexapoda</taxon>
        <taxon>Insecta</taxon>
        <taxon>Pterygota</taxon>
        <taxon>Neoptera</taxon>
        <taxon>Endopterygota</taxon>
        <taxon>Trichoptera</taxon>
        <taxon>Annulipalpia</taxon>
        <taxon>Hydropsychoidea</taxon>
        <taxon>Hydropsychidae</taxon>
        <taxon>Hydropsychinae</taxon>
        <taxon>Hydropsyche</taxon>
        <taxon>Hydropsyche</taxon>
    </lineage>
</organism>
<evidence type="ECO:0000259" key="21">
    <source>
        <dbReference type="PROSITE" id="PS50999"/>
    </source>
</evidence>
<dbReference type="InterPro" id="IPR045187">
    <property type="entry name" value="CcO_II"/>
</dbReference>
<comment type="catalytic activity">
    <reaction evidence="17">
        <text>4 Fe(II)-[cytochrome c] + O2 + 8 H(+)(in) = 4 Fe(III)-[cytochrome c] + 2 H2O + 4 H(+)(out)</text>
        <dbReference type="Rhea" id="RHEA:11436"/>
        <dbReference type="Rhea" id="RHEA-COMP:10350"/>
        <dbReference type="Rhea" id="RHEA-COMP:14399"/>
        <dbReference type="ChEBI" id="CHEBI:15377"/>
        <dbReference type="ChEBI" id="CHEBI:15378"/>
        <dbReference type="ChEBI" id="CHEBI:15379"/>
        <dbReference type="ChEBI" id="CHEBI:29033"/>
        <dbReference type="ChEBI" id="CHEBI:29034"/>
        <dbReference type="EC" id="7.1.1.9"/>
    </reaction>
    <physiologicalReaction direction="left-to-right" evidence="17">
        <dbReference type="Rhea" id="RHEA:11437"/>
    </physiologicalReaction>
</comment>
<dbReference type="InterPro" id="IPR034210">
    <property type="entry name" value="CcO_II_C"/>
</dbReference>
<feature type="domain" description="Cytochrome oxidase subunit II transmembrane region profile" evidence="21">
    <location>
        <begin position="1"/>
        <end position="91"/>
    </location>
</feature>
<dbReference type="CDD" id="cd13912">
    <property type="entry name" value="CcO_II_C"/>
    <property type="match status" value="1"/>
</dbReference>
<keyword evidence="16 18" id="KW-0472">Membrane</keyword>
<dbReference type="PRINTS" id="PR01166">
    <property type="entry name" value="CYCOXIDASEII"/>
</dbReference>
<keyword evidence="14 18" id="KW-0186">Copper</keyword>
<dbReference type="RefSeq" id="YP_009229572.1">
    <property type="nucleotide sequence ID" value="NC_029246.1"/>
</dbReference>
<evidence type="ECO:0000256" key="2">
    <source>
        <dbReference type="ARBA" id="ARBA00007866"/>
    </source>
</evidence>
<keyword evidence="6 18" id="KW-0679">Respiratory chain</keyword>
<evidence type="ECO:0000256" key="13">
    <source>
        <dbReference type="ARBA" id="ARBA00022989"/>
    </source>
</evidence>
<evidence type="ECO:0000313" key="22">
    <source>
        <dbReference type="EMBL" id="ALT58524.1"/>
    </source>
</evidence>
<proteinExistence type="inferred from homology"/>
<dbReference type="Pfam" id="PF00116">
    <property type="entry name" value="COX2"/>
    <property type="match status" value="1"/>
</dbReference>
<evidence type="ECO:0000256" key="16">
    <source>
        <dbReference type="ARBA" id="ARBA00023136"/>
    </source>
</evidence>
<keyword evidence="9 18" id="KW-0999">Mitochondrion inner membrane</keyword>
<dbReference type="GeneID" id="26835203"/>
<dbReference type="InterPro" id="IPR008972">
    <property type="entry name" value="Cupredoxin"/>
</dbReference>
<dbReference type="FunFam" id="1.10.287.90:FF:000001">
    <property type="entry name" value="Cytochrome c oxidase subunit 2"/>
    <property type="match status" value="1"/>
</dbReference>
<dbReference type="PROSITE" id="PS50857">
    <property type="entry name" value="COX2_CUA"/>
    <property type="match status" value="1"/>
</dbReference>
<evidence type="ECO:0000256" key="10">
    <source>
        <dbReference type="ARBA" id="ARBA00022842"/>
    </source>
</evidence>
<reference evidence="22" key="1">
    <citation type="journal article" date="2015" name="Mitochondrial DNA">
        <title>The mitogenome of Hydropsyche pellucidula (Hydropsychidae): first gene arrangement in the insect order Trichoptera.</title>
        <authorList>
            <person name="Linard B."/>
            <person name="Arribas P."/>
            <person name="Andujar C."/>
            <person name="Crampton-Platt A."/>
            <person name="Vogler A.P."/>
        </authorList>
    </citation>
    <scope>NUCLEOTIDE SEQUENCE</scope>
</reference>
<dbReference type="GO" id="GO:0004129">
    <property type="term" value="F:cytochrome-c oxidase activity"/>
    <property type="evidence" value="ECO:0007669"/>
    <property type="project" value="UniProtKB-EC"/>
</dbReference>
<dbReference type="CTD" id="4513"/>
<keyword evidence="15 18" id="KW-0496">Mitochondrion</keyword>
<feature type="transmembrane region" description="Helical" evidence="19">
    <location>
        <begin position="20"/>
        <end position="43"/>
    </location>
</feature>
<evidence type="ECO:0000256" key="1">
    <source>
        <dbReference type="ARBA" id="ARBA00004448"/>
    </source>
</evidence>
<keyword evidence="5 18" id="KW-0813">Transport</keyword>
<dbReference type="PROSITE" id="PS50999">
    <property type="entry name" value="COX2_TM"/>
    <property type="match status" value="1"/>
</dbReference>
<evidence type="ECO:0000256" key="3">
    <source>
        <dbReference type="ARBA" id="ARBA00011164"/>
    </source>
</evidence>
<dbReference type="InterPro" id="IPR036257">
    <property type="entry name" value="Cyt_c_oxidase_su2_TM_sf"/>
</dbReference>
<dbReference type="PANTHER" id="PTHR22888:SF9">
    <property type="entry name" value="CYTOCHROME C OXIDASE SUBUNIT 2"/>
    <property type="match status" value="1"/>
</dbReference>
<comment type="function">
    <text evidence="18">Component of the cytochrome c oxidase, the last enzyme in the mitochondrial electron transport chain which drives oxidative phosphorylation. The respiratory chain contains 3 multisubunit complexes succinate dehydrogenase (complex II, CII), ubiquinol-cytochrome c oxidoreductase (cytochrome b-c1 complex, complex III, CIII) and cytochrome c oxidase (complex IV, CIV), that cooperate to transfer electrons derived from NADH and succinate to molecular oxygen, creating an electrochemical gradient over the inner membrane that drives transmembrane transport and the ATP synthase. Cytochrome c oxidase is the component of the respiratory chain that catalyzes the reduction of oxygen to water. Electrons originating from reduced cytochrome c in the intermembrane space (IMS) are transferred via the dinuclear copper A center (CU(A)) of subunit 2 and heme A of subunit 1 to the active site in subunit 1, a binuclear center (BNC) formed by heme A3 and copper B (CU(B)). The BNC reduces molecular oxygen to 2 water molecules using 4 electrons from cytochrome c in the IMS and 4 protons from the mitochondrial matrix.</text>
</comment>
<dbReference type="FunFam" id="2.60.40.420:FF:000001">
    <property type="entry name" value="Cytochrome c oxidase subunit 2"/>
    <property type="match status" value="1"/>
</dbReference>
<protein>
    <recommendedName>
        <fullName evidence="4 18">Cytochrome c oxidase subunit 2</fullName>
    </recommendedName>
</protein>
<keyword evidence="11" id="KW-1278">Translocase</keyword>